<evidence type="ECO:0000259" key="13">
    <source>
        <dbReference type="PROSITE" id="PS50011"/>
    </source>
</evidence>
<dbReference type="Pfam" id="PF21122">
    <property type="entry name" value="KA1_BRSK"/>
    <property type="match status" value="1"/>
</dbReference>
<keyword evidence="6" id="KW-0479">Metal-binding</keyword>
<comment type="similarity">
    <text evidence="2">Belongs to the protein kinase superfamily. CAMK Ser/Thr protein kinase family. SNF1 subfamily.</text>
</comment>
<dbReference type="SMART" id="SM00220">
    <property type="entry name" value="S_TKc"/>
    <property type="match status" value="1"/>
</dbReference>
<dbReference type="SUPFAM" id="SSF56112">
    <property type="entry name" value="Protein kinase-like (PK-like)"/>
    <property type="match status" value="1"/>
</dbReference>
<organism evidence="14 15">
    <name type="scientific">Trichinella nativa</name>
    <dbReference type="NCBI Taxonomy" id="6335"/>
    <lineage>
        <taxon>Eukaryota</taxon>
        <taxon>Metazoa</taxon>
        <taxon>Ecdysozoa</taxon>
        <taxon>Nematoda</taxon>
        <taxon>Enoplea</taxon>
        <taxon>Dorylaimia</taxon>
        <taxon>Trichinellida</taxon>
        <taxon>Trichinellidae</taxon>
        <taxon>Trichinella</taxon>
    </lineage>
</organism>
<keyword evidence="4" id="KW-0723">Serine/threonine-protein kinase</keyword>
<dbReference type="Proteomes" id="UP000243006">
    <property type="component" value="Unassembled WGS sequence"/>
</dbReference>
<dbReference type="EC" id="2.7.11.1" evidence="3"/>
<dbReference type="PANTHER" id="PTHR24346">
    <property type="entry name" value="MAP/MICROTUBULE AFFINITY-REGULATING KINASE"/>
    <property type="match status" value="1"/>
</dbReference>
<dbReference type="Gene3D" id="1.10.510.10">
    <property type="entry name" value="Transferase(Phosphotransferase) domain 1"/>
    <property type="match status" value="1"/>
</dbReference>
<keyword evidence="8 14" id="KW-0418">Kinase</keyword>
<evidence type="ECO:0000256" key="10">
    <source>
        <dbReference type="ARBA" id="ARBA00022842"/>
    </source>
</evidence>
<evidence type="ECO:0000256" key="7">
    <source>
        <dbReference type="ARBA" id="ARBA00022741"/>
    </source>
</evidence>
<evidence type="ECO:0000256" key="5">
    <source>
        <dbReference type="ARBA" id="ARBA00022679"/>
    </source>
</evidence>
<dbReference type="FunFam" id="1.10.510.10:FF:000571">
    <property type="entry name" value="Maternal embryonic leucine zipper kinase"/>
    <property type="match status" value="1"/>
</dbReference>
<comment type="catalytic activity">
    <reaction evidence="11">
        <text>L-threonyl-[protein] + ATP = O-phospho-L-threonyl-[protein] + ADP + H(+)</text>
        <dbReference type="Rhea" id="RHEA:46608"/>
        <dbReference type="Rhea" id="RHEA-COMP:11060"/>
        <dbReference type="Rhea" id="RHEA-COMP:11605"/>
        <dbReference type="ChEBI" id="CHEBI:15378"/>
        <dbReference type="ChEBI" id="CHEBI:30013"/>
        <dbReference type="ChEBI" id="CHEBI:30616"/>
        <dbReference type="ChEBI" id="CHEBI:61977"/>
        <dbReference type="ChEBI" id="CHEBI:456216"/>
        <dbReference type="EC" id="2.7.11.1"/>
    </reaction>
</comment>
<comment type="cofactor">
    <cofactor evidence="1">
        <name>Mg(2+)</name>
        <dbReference type="ChEBI" id="CHEBI:18420"/>
    </cofactor>
</comment>
<dbReference type="InterPro" id="IPR011009">
    <property type="entry name" value="Kinase-like_dom_sf"/>
</dbReference>
<dbReference type="Pfam" id="PF00069">
    <property type="entry name" value="Pkinase"/>
    <property type="match status" value="1"/>
</dbReference>
<keyword evidence="5" id="KW-0808">Transferase</keyword>
<evidence type="ECO:0000313" key="14">
    <source>
        <dbReference type="EMBL" id="OUC43703.1"/>
    </source>
</evidence>
<dbReference type="EMBL" id="LVZM01014322">
    <property type="protein sequence ID" value="OUC43703.1"/>
    <property type="molecule type" value="Genomic_DNA"/>
</dbReference>
<dbReference type="PROSITE" id="PS50011">
    <property type="entry name" value="PROTEIN_KINASE_DOM"/>
    <property type="match status" value="1"/>
</dbReference>
<protein>
    <recommendedName>
        <fullName evidence="3">non-specific serine/threonine protein kinase</fullName>
        <ecNumber evidence="3">2.7.11.1</ecNumber>
    </recommendedName>
</protein>
<keyword evidence="9" id="KW-0067">ATP-binding</keyword>
<keyword evidence="10" id="KW-0460">Magnesium</keyword>
<evidence type="ECO:0000256" key="2">
    <source>
        <dbReference type="ARBA" id="ARBA00006234"/>
    </source>
</evidence>
<evidence type="ECO:0000313" key="15">
    <source>
        <dbReference type="Proteomes" id="UP000243006"/>
    </source>
</evidence>
<evidence type="ECO:0000256" key="4">
    <source>
        <dbReference type="ARBA" id="ARBA00022527"/>
    </source>
</evidence>
<dbReference type="AlphaFoldDB" id="A0A1Y3EEY7"/>
<dbReference type="GO" id="GO:0004674">
    <property type="term" value="F:protein serine/threonine kinase activity"/>
    <property type="evidence" value="ECO:0007669"/>
    <property type="project" value="UniProtKB-KW"/>
</dbReference>
<reference evidence="14 15" key="1">
    <citation type="submission" date="2015-04" db="EMBL/GenBank/DDBJ databases">
        <title>Draft genome of the roundworm Trichinella nativa.</title>
        <authorList>
            <person name="Mitreva M."/>
        </authorList>
    </citation>
    <scope>NUCLEOTIDE SEQUENCE [LARGE SCALE GENOMIC DNA]</scope>
    <source>
        <strain evidence="14 15">ISS45</strain>
    </source>
</reference>
<comment type="catalytic activity">
    <reaction evidence="12">
        <text>L-seryl-[protein] + ATP = O-phospho-L-seryl-[protein] + ADP + H(+)</text>
        <dbReference type="Rhea" id="RHEA:17989"/>
        <dbReference type="Rhea" id="RHEA-COMP:9863"/>
        <dbReference type="Rhea" id="RHEA-COMP:11604"/>
        <dbReference type="ChEBI" id="CHEBI:15378"/>
        <dbReference type="ChEBI" id="CHEBI:29999"/>
        <dbReference type="ChEBI" id="CHEBI:30616"/>
        <dbReference type="ChEBI" id="CHEBI:83421"/>
        <dbReference type="ChEBI" id="CHEBI:456216"/>
        <dbReference type="EC" id="2.7.11.1"/>
    </reaction>
</comment>
<evidence type="ECO:0000256" key="1">
    <source>
        <dbReference type="ARBA" id="ARBA00001946"/>
    </source>
</evidence>
<proteinExistence type="inferred from homology"/>
<dbReference type="InterPro" id="IPR000719">
    <property type="entry name" value="Prot_kinase_dom"/>
</dbReference>
<dbReference type="GO" id="GO:0005737">
    <property type="term" value="C:cytoplasm"/>
    <property type="evidence" value="ECO:0007669"/>
    <property type="project" value="TreeGrafter"/>
</dbReference>
<dbReference type="InterPro" id="IPR048622">
    <property type="entry name" value="BRSK1_2-like_UBA"/>
</dbReference>
<evidence type="ECO:0000256" key="3">
    <source>
        <dbReference type="ARBA" id="ARBA00012513"/>
    </source>
</evidence>
<evidence type="ECO:0000256" key="9">
    <source>
        <dbReference type="ARBA" id="ARBA00022840"/>
    </source>
</evidence>
<sequence length="507" mass="57768">MKLIDHPYILRLYDVYENQKFLYLILEYVSGGELFDYLVRKGRLPIKEAKKIFRQIVCALDYCHAQNIWDLKPENLLLDERNNIKIADFGMASLQVEGSMLETSCGSPHYACPEVIRGEKYDGKKADVWSCGVILYALLVGALPFDDDNLRHLLEKVKRGVFHIPHFVPPDCQSLLRVRRCFPTSLGHRTLVIPTESDIDPDVLRHMTSLGCFGDRSSLIEQLLNNKHNAEKVIYFVLLDRKMKKPVSEDDDPNCLKLVKTNADPPRKRMDFSRNVYQNFSCISDGSPANHSADFRRASGNEVYFPASPVVMPRGRQHSRENMFLSPRNFAKIKPSSEDSVVLETADLVKRSWFDNLTKSRSEMEKEDELYLPIQGASLNSVKTILTRAFLTINGLSHTVTGPSLFSVHLRNCGKTKLLSRTVKIDVNVMKTGELDNSDNGESQFIIKFTLIAGSRQKFCRFVDHISAVVKSFNKFCSDMEIPCLVKPRRLFGSSVSSFDSNEYLFE</sequence>
<dbReference type="PANTHER" id="PTHR24346:SF36">
    <property type="entry name" value="SERINE_THREONINE-PROTEIN KINASE BRSK1 ISOFORM X1-RELATED"/>
    <property type="match status" value="1"/>
</dbReference>
<evidence type="ECO:0000256" key="8">
    <source>
        <dbReference type="ARBA" id="ARBA00022777"/>
    </source>
</evidence>
<dbReference type="GO" id="GO:0035556">
    <property type="term" value="P:intracellular signal transduction"/>
    <property type="evidence" value="ECO:0007669"/>
    <property type="project" value="TreeGrafter"/>
</dbReference>
<name>A0A1Y3EEY7_9BILA</name>
<comment type="caution">
    <text evidence="14">The sequence shown here is derived from an EMBL/GenBank/DDBJ whole genome shotgun (WGS) entry which is preliminary data.</text>
</comment>
<dbReference type="GO" id="GO:0005524">
    <property type="term" value="F:ATP binding"/>
    <property type="evidence" value="ECO:0007669"/>
    <property type="project" value="UniProtKB-KW"/>
</dbReference>
<dbReference type="CDD" id="cd14340">
    <property type="entry name" value="UBA_BRSK"/>
    <property type="match status" value="1"/>
</dbReference>
<keyword evidence="7" id="KW-0547">Nucleotide-binding</keyword>
<evidence type="ECO:0000256" key="6">
    <source>
        <dbReference type="ARBA" id="ARBA00022723"/>
    </source>
</evidence>
<evidence type="ECO:0000256" key="11">
    <source>
        <dbReference type="ARBA" id="ARBA00047899"/>
    </source>
</evidence>
<gene>
    <name evidence="14" type="ORF">D917_09598</name>
</gene>
<feature type="domain" description="Protein kinase" evidence="13">
    <location>
        <begin position="1"/>
        <end position="203"/>
    </location>
</feature>
<dbReference type="Pfam" id="PF21115">
    <property type="entry name" value="UBA_BRSK"/>
    <property type="match status" value="1"/>
</dbReference>
<accession>A0A1Y3EEY7</accession>
<evidence type="ECO:0000256" key="12">
    <source>
        <dbReference type="ARBA" id="ARBA00048679"/>
    </source>
</evidence>
<dbReference type="GO" id="GO:0046872">
    <property type="term" value="F:metal ion binding"/>
    <property type="evidence" value="ECO:0007669"/>
    <property type="project" value="UniProtKB-KW"/>
</dbReference>